<dbReference type="RefSeq" id="WP_179228252.1">
    <property type="nucleotide sequence ID" value="NZ_JACBKA010000051.1"/>
</dbReference>
<accession>A0A852PX07</accession>
<dbReference type="AlphaFoldDB" id="A0A852PX07"/>
<feature type="non-terminal residue" evidence="1">
    <location>
        <position position="86"/>
    </location>
</feature>
<protein>
    <submittedName>
        <fullName evidence="1">Uncharacterized protein</fullName>
    </submittedName>
</protein>
<dbReference type="EMBL" id="JACBKA010000051">
    <property type="protein sequence ID" value="NYA28241.1"/>
    <property type="molecule type" value="Genomic_DNA"/>
</dbReference>
<comment type="caution">
    <text evidence="1">The sequence shown here is derived from an EMBL/GenBank/DDBJ whole genome shotgun (WGS) entry which is preliminary data.</text>
</comment>
<sequence>MPENIALSGFQRQQTTLGRKALFRVKGEDGQLQLSSNNLNAKGADIINDGNGSTLVQTKNNVNLTALSVGFDEKMGAGNHYRHEKV</sequence>
<gene>
    <name evidence="1" type="ORF">HZI69_10450</name>
</gene>
<name>A0A852PX07_HAEHA</name>
<evidence type="ECO:0000313" key="1">
    <source>
        <dbReference type="EMBL" id="NYA28241.1"/>
    </source>
</evidence>
<reference evidence="1 2" key="1">
    <citation type="submission" date="2020-07" db="EMBL/GenBank/DDBJ databases">
        <title>Genus Haemophilus, Bergeys manual.</title>
        <authorList>
            <person name="Noerskov-Lauritsen N."/>
        </authorList>
    </citation>
    <scope>NUCLEOTIDE SEQUENCE [LARGE SCALE GENOMIC DNA]</scope>
    <source>
        <strain evidence="1 2">CCUG30047</strain>
    </source>
</reference>
<proteinExistence type="predicted"/>
<dbReference type="Proteomes" id="UP000590599">
    <property type="component" value="Unassembled WGS sequence"/>
</dbReference>
<organism evidence="1 2">
    <name type="scientific">Haemophilus haemolyticus</name>
    <dbReference type="NCBI Taxonomy" id="726"/>
    <lineage>
        <taxon>Bacteria</taxon>
        <taxon>Pseudomonadati</taxon>
        <taxon>Pseudomonadota</taxon>
        <taxon>Gammaproteobacteria</taxon>
        <taxon>Pasteurellales</taxon>
        <taxon>Pasteurellaceae</taxon>
        <taxon>Haemophilus</taxon>
    </lineage>
</organism>
<evidence type="ECO:0000313" key="2">
    <source>
        <dbReference type="Proteomes" id="UP000590599"/>
    </source>
</evidence>